<dbReference type="GO" id="GO:0005886">
    <property type="term" value="C:plasma membrane"/>
    <property type="evidence" value="ECO:0007669"/>
    <property type="project" value="UniProtKB-SubCell"/>
</dbReference>
<feature type="transmembrane region" description="Helical" evidence="7">
    <location>
        <begin position="422"/>
        <end position="443"/>
    </location>
</feature>
<comment type="caution">
    <text evidence="9">The sequence shown here is derived from an EMBL/GenBank/DDBJ whole genome shotgun (WGS) entry which is preliminary data.</text>
</comment>
<keyword evidence="6 7" id="KW-0472">Membrane</keyword>
<dbReference type="Proteomes" id="UP000705379">
    <property type="component" value="Unassembled WGS sequence"/>
</dbReference>
<feature type="transmembrane region" description="Helical" evidence="7">
    <location>
        <begin position="96"/>
        <end position="126"/>
    </location>
</feature>
<comment type="subcellular location">
    <subcellularLocation>
        <location evidence="1">Cell membrane</location>
        <topology evidence="1">Multi-pass membrane protein</topology>
    </subcellularLocation>
</comment>
<dbReference type="PANTHER" id="PTHR30183">
    <property type="entry name" value="MOLYBDENUM TRANSPORT SYSTEM PERMEASE PROTEIN MODB"/>
    <property type="match status" value="1"/>
</dbReference>
<dbReference type="InterPro" id="IPR000515">
    <property type="entry name" value="MetI-like"/>
</dbReference>
<gene>
    <name evidence="9" type="ORF">DYI23_19720</name>
</gene>
<evidence type="ECO:0000256" key="2">
    <source>
        <dbReference type="ARBA" id="ARBA00022448"/>
    </source>
</evidence>
<feature type="transmembrane region" description="Helical" evidence="7">
    <location>
        <begin position="249"/>
        <end position="274"/>
    </location>
</feature>
<sequence>MISRLPTALVVLLLVGPLLAGLAGTLLPAFGYLPALGGQELSLRPFRDLFATPGIFRSIGLSLGTGLAATVASLAITMLFVAGWMGTPAFKLVRRLLSPLLAVPHAAAAFGLAFLIAPSGFLVRVISPWATGFDRPPDLLILNDPFGVAMTLGLIMKEVPFLFLMTLAVLPQTDSFKKMKVTATLGYGRTAGFLKACLPEVYSRIRLPVLAVLVYSTSVVDMAQILGPTTPAPLAPRIMGWMADPDPAIRFQASAAALLQLALSGLALLIWFLLERIARRLGYSASGKRHRHDRPFNLSVLAGMSIVVGGMVAGILLLPIWSVTKSWWFPDSLPAALTAKLWTGLGEVAGAPLLTTLAIGIPASLIAGALVLWHLEANTRARGVSSAEKAAFDGFVFLPLLVPQVSFLFGLQVLFARLHLDGTMFAVGLGHLIFVLPYVYLSLKDPWNELDPRFAKIASSLGSSANRIFLQVRLPLLLRPLLVALAVGLAVSVGQYLPTLMIGAGRVVTITTESLALSSGGNRPLIALYGTLQLLVPLIGFSVAAAIPALLFRNRAAMKVIR</sequence>
<evidence type="ECO:0000256" key="1">
    <source>
        <dbReference type="ARBA" id="ARBA00004651"/>
    </source>
</evidence>
<feature type="domain" description="ABC transmembrane type-1" evidence="8">
    <location>
        <begin position="353"/>
        <end position="544"/>
    </location>
</feature>
<keyword evidence="5 7" id="KW-1133">Transmembrane helix</keyword>
<dbReference type="PROSITE" id="PS50928">
    <property type="entry name" value="ABC_TM1"/>
    <property type="match status" value="1"/>
</dbReference>
<feature type="transmembrane region" description="Helical" evidence="7">
    <location>
        <begin position="209"/>
        <end position="229"/>
    </location>
</feature>
<organism evidence="9 10">
    <name type="scientific">Roseibium polysiphoniae</name>
    <dbReference type="NCBI Taxonomy" id="2571221"/>
    <lineage>
        <taxon>Bacteria</taxon>
        <taxon>Pseudomonadati</taxon>
        <taxon>Pseudomonadota</taxon>
        <taxon>Alphaproteobacteria</taxon>
        <taxon>Hyphomicrobiales</taxon>
        <taxon>Stappiaceae</taxon>
        <taxon>Roseibium</taxon>
    </lineage>
</organism>
<dbReference type="Gene3D" id="1.10.3720.10">
    <property type="entry name" value="MetI-like"/>
    <property type="match status" value="2"/>
</dbReference>
<dbReference type="PANTHER" id="PTHR30183:SF6">
    <property type="entry name" value="INNER MEMBRANE ABC TRANSPORTER PERMEASE PROTEIN YNJC"/>
    <property type="match status" value="1"/>
</dbReference>
<dbReference type="AlphaFoldDB" id="A0A944GU39"/>
<keyword evidence="3" id="KW-1003">Cell membrane</keyword>
<feature type="transmembrane region" description="Helical" evidence="7">
    <location>
        <begin position="351"/>
        <end position="373"/>
    </location>
</feature>
<feature type="transmembrane region" description="Helical" evidence="7">
    <location>
        <begin position="295"/>
        <end position="321"/>
    </location>
</feature>
<reference evidence="9" key="2">
    <citation type="journal article" date="2021" name="Microorganisms">
        <title>Bacterial Dimethylsulfoniopropionate Biosynthesis in the East China Sea.</title>
        <authorList>
            <person name="Liu J."/>
            <person name="Zhang Y."/>
            <person name="Liu J."/>
            <person name="Zhong H."/>
            <person name="Williams B.T."/>
            <person name="Zheng Y."/>
            <person name="Curson A.R.J."/>
            <person name="Sun C."/>
            <person name="Sun H."/>
            <person name="Song D."/>
            <person name="Wagner Mackenzie B."/>
            <person name="Bermejo Martinez A."/>
            <person name="Todd J.D."/>
            <person name="Zhang X.H."/>
        </authorList>
    </citation>
    <scope>NUCLEOTIDE SEQUENCE</scope>
    <source>
        <strain evidence="9">AESS21</strain>
    </source>
</reference>
<evidence type="ECO:0000259" key="8">
    <source>
        <dbReference type="PROSITE" id="PS50928"/>
    </source>
</evidence>
<keyword evidence="2" id="KW-0813">Transport</keyword>
<evidence type="ECO:0000256" key="3">
    <source>
        <dbReference type="ARBA" id="ARBA00022475"/>
    </source>
</evidence>
<evidence type="ECO:0000256" key="6">
    <source>
        <dbReference type="ARBA" id="ARBA00023136"/>
    </source>
</evidence>
<reference evidence="9" key="1">
    <citation type="submission" date="2018-08" db="EMBL/GenBank/DDBJ databases">
        <authorList>
            <person name="Jin W."/>
            <person name="Wang H."/>
            <person name="Yang Y."/>
            <person name="Li M."/>
            <person name="Liu J."/>
        </authorList>
    </citation>
    <scope>NUCLEOTIDE SEQUENCE</scope>
    <source>
        <strain evidence="9">AESS21</strain>
    </source>
</reference>
<feature type="transmembrane region" description="Helical" evidence="7">
    <location>
        <begin position="526"/>
        <end position="552"/>
    </location>
</feature>
<dbReference type="RefSeq" id="WP_213217783.1">
    <property type="nucleotide sequence ID" value="NZ_QTKU01000005.1"/>
</dbReference>
<accession>A0A944GU39</accession>
<feature type="transmembrane region" description="Helical" evidence="7">
    <location>
        <begin position="394"/>
        <end position="416"/>
    </location>
</feature>
<evidence type="ECO:0000313" key="10">
    <source>
        <dbReference type="Proteomes" id="UP000705379"/>
    </source>
</evidence>
<proteinExistence type="predicted"/>
<name>A0A944GU39_9HYPH</name>
<protein>
    <submittedName>
        <fullName evidence="9">ABC transporter permease subunit</fullName>
    </submittedName>
</protein>
<dbReference type="EMBL" id="QTKU01000005">
    <property type="protein sequence ID" value="MBS8262463.1"/>
    <property type="molecule type" value="Genomic_DNA"/>
</dbReference>
<evidence type="ECO:0000256" key="7">
    <source>
        <dbReference type="SAM" id="Phobius"/>
    </source>
</evidence>
<evidence type="ECO:0000256" key="4">
    <source>
        <dbReference type="ARBA" id="ARBA00022692"/>
    </source>
</evidence>
<dbReference type="GO" id="GO:0055085">
    <property type="term" value="P:transmembrane transport"/>
    <property type="evidence" value="ECO:0007669"/>
    <property type="project" value="InterPro"/>
</dbReference>
<evidence type="ECO:0000313" key="9">
    <source>
        <dbReference type="EMBL" id="MBS8262463.1"/>
    </source>
</evidence>
<dbReference type="InterPro" id="IPR035906">
    <property type="entry name" value="MetI-like_sf"/>
</dbReference>
<dbReference type="SUPFAM" id="SSF161098">
    <property type="entry name" value="MetI-like"/>
    <property type="match status" value="2"/>
</dbReference>
<feature type="transmembrane region" description="Helical" evidence="7">
    <location>
        <begin position="476"/>
        <end position="497"/>
    </location>
</feature>
<evidence type="ECO:0000256" key="5">
    <source>
        <dbReference type="ARBA" id="ARBA00022989"/>
    </source>
</evidence>
<feature type="transmembrane region" description="Helical" evidence="7">
    <location>
        <begin position="146"/>
        <end position="170"/>
    </location>
</feature>
<keyword evidence="4 7" id="KW-0812">Transmembrane</keyword>
<feature type="transmembrane region" description="Helical" evidence="7">
    <location>
        <begin position="55"/>
        <end position="84"/>
    </location>
</feature>